<evidence type="ECO:0000256" key="1">
    <source>
        <dbReference type="ARBA" id="ARBA00007274"/>
    </source>
</evidence>
<dbReference type="PANTHER" id="PTHR23416">
    <property type="entry name" value="SIALIC ACID SYNTHASE-RELATED"/>
    <property type="match status" value="1"/>
</dbReference>
<dbReference type="Pfam" id="PF14602">
    <property type="entry name" value="Hexapep_2"/>
    <property type="match status" value="2"/>
</dbReference>
<organism evidence="3 4">
    <name type="scientific">Olivibacter ginsenosidimutans</name>
    <dbReference type="NCBI Taxonomy" id="1176537"/>
    <lineage>
        <taxon>Bacteria</taxon>
        <taxon>Pseudomonadati</taxon>
        <taxon>Bacteroidota</taxon>
        <taxon>Sphingobacteriia</taxon>
        <taxon>Sphingobacteriales</taxon>
        <taxon>Sphingobacteriaceae</taxon>
        <taxon>Olivibacter</taxon>
    </lineage>
</organism>
<dbReference type="GO" id="GO:0016746">
    <property type="term" value="F:acyltransferase activity"/>
    <property type="evidence" value="ECO:0007669"/>
    <property type="project" value="UniProtKB-KW"/>
</dbReference>
<keyword evidence="3" id="KW-0012">Acyltransferase</keyword>
<name>A0ABP9ADM0_9SPHI</name>
<gene>
    <name evidence="3" type="ORF">GCM10023231_03140</name>
</gene>
<proteinExistence type="inferred from homology"/>
<dbReference type="RefSeq" id="WP_345229932.1">
    <property type="nucleotide sequence ID" value="NZ_BAABIQ010000003.1"/>
</dbReference>
<keyword evidence="4" id="KW-1185">Reference proteome</keyword>
<dbReference type="PANTHER" id="PTHR23416:SF23">
    <property type="entry name" value="ACETYLTRANSFERASE C18B11.09C-RELATED"/>
    <property type="match status" value="1"/>
</dbReference>
<evidence type="ECO:0000256" key="2">
    <source>
        <dbReference type="ARBA" id="ARBA00022679"/>
    </source>
</evidence>
<dbReference type="InterPro" id="IPR011004">
    <property type="entry name" value="Trimer_LpxA-like_sf"/>
</dbReference>
<dbReference type="EMBL" id="BAABIQ010000003">
    <property type="protein sequence ID" value="GAA4779719.1"/>
    <property type="molecule type" value="Genomic_DNA"/>
</dbReference>
<dbReference type="CDD" id="cd04647">
    <property type="entry name" value="LbH_MAT_like"/>
    <property type="match status" value="1"/>
</dbReference>
<dbReference type="Gene3D" id="2.160.10.10">
    <property type="entry name" value="Hexapeptide repeat proteins"/>
    <property type="match status" value="1"/>
</dbReference>
<keyword evidence="2" id="KW-0808">Transferase</keyword>
<comment type="similarity">
    <text evidence="1">Belongs to the transferase hexapeptide repeat family.</text>
</comment>
<dbReference type="InterPro" id="IPR001451">
    <property type="entry name" value="Hexapep"/>
</dbReference>
<protein>
    <submittedName>
        <fullName evidence="3">Acyltransferase</fullName>
    </submittedName>
</protein>
<comment type="caution">
    <text evidence="3">The sequence shown here is derived from an EMBL/GenBank/DDBJ whole genome shotgun (WGS) entry which is preliminary data.</text>
</comment>
<reference evidence="4" key="1">
    <citation type="journal article" date="2019" name="Int. J. Syst. Evol. Microbiol.">
        <title>The Global Catalogue of Microorganisms (GCM) 10K type strain sequencing project: providing services to taxonomists for standard genome sequencing and annotation.</title>
        <authorList>
            <consortium name="The Broad Institute Genomics Platform"/>
            <consortium name="The Broad Institute Genome Sequencing Center for Infectious Disease"/>
            <person name="Wu L."/>
            <person name="Ma J."/>
        </authorList>
    </citation>
    <scope>NUCLEOTIDE SEQUENCE [LARGE SCALE GENOMIC DNA]</scope>
    <source>
        <strain evidence="4">JCM 18200</strain>
    </source>
</reference>
<evidence type="ECO:0000313" key="3">
    <source>
        <dbReference type="EMBL" id="GAA4779719.1"/>
    </source>
</evidence>
<accession>A0ABP9ADM0</accession>
<dbReference type="Proteomes" id="UP001501411">
    <property type="component" value="Unassembled WGS sequence"/>
</dbReference>
<dbReference type="SUPFAM" id="SSF51161">
    <property type="entry name" value="Trimeric LpxA-like enzymes"/>
    <property type="match status" value="1"/>
</dbReference>
<evidence type="ECO:0000313" key="4">
    <source>
        <dbReference type="Proteomes" id="UP001501411"/>
    </source>
</evidence>
<sequence length="204" mass="22620">MTILEKIKSDPLLRKWGLWLLKPTNDHRPRWWIRYLVTPFYHTRGKASKIRKSARLDVFPSKRFVLGDYSLIEDFTTINNGVGDVCIGNHTIIGIGSVVIGPVDIGNNVLLAQHVAIAGLNHGYENIHVPPRLQGDNCKLIIIEDEVWIGANSVITAGVRLGKHCVVAAGSVVTKDVPAYSVVGGNPARILKKFNSTLNIWERL</sequence>
<dbReference type="InterPro" id="IPR051159">
    <property type="entry name" value="Hexapeptide_acetyltransf"/>
</dbReference>